<accession>A0ABS5LGW0</accession>
<dbReference type="Proteomes" id="UP000682403">
    <property type="component" value="Unassembled WGS sequence"/>
</dbReference>
<dbReference type="RefSeq" id="WP_211559766.1">
    <property type="nucleotide sequence ID" value="NZ_JAGVRK010000001.1"/>
</dbReference>
<feature type="transmembrane region" description="Helical" evidence="1">
    <location>
        <begin position="66"/>
        <end position="90"/>
    </location>
</feature>
<keyword evidence="3" id="KW-1185">Reference proteome</keyword>
<keyword evidence="1" id="KW-0472">Membrane</keyword>
<evidence type="ECO:0000313" key="3">
    <source>
        <dbReference type="Proteomes" id="UP000682403"/>
    </source>
</evidence>
<evidence type="ECO:0000256" key="1">
    <source>
        <dbReference type="SAM" id="Phobius"/>
    </source>
</evidence>
<feature type="transmembrane region" description="Helical" evidence="1">
    <location>
        <begin position="25"/>
        <end position="46"/>
    </location>
</feature>
<organism evidence="2 3">
    <name type="scientific">Metabacillus flavus</name>
    <dbReference type="NCBI Taxonomy" id="2823519"/>
    <lineage>
        <taxon>Bacteria</taxon>
        <taxon>Bacillati</taxon>
        <taxon>Bacillota</taxon>
        <taxon>Bacilli</taxon>
        <taxon>Bacillales</taxon>
        <taxon>Bacillaceae</taxon>
        <taxon>Metabacillus</taxon>
    </lineage>
</organism>
<keyword evidence="1" id="KW-1133">Transmembrane helix</keyword>
<proteinExistence type="predicted"/>
<reference evidence="2 3" key="1">
    <citation type="submission" date="2021-04" db="EMBL/GenBank/DDBJ databases">
        <title>Metabacillus sp. strain KIGAM252 whole genome sequence.</title>
        <authorList>
            <person name="Seo M.-J."/>
            <person name="Cho E.-S."/>
            <person name="Hwang C.Y."/>
            <person name="Yoon D.J."/>
        </authorList>
    </citation>
    <scope>NUCLEOTIDE SEQUENCE [LARGE SCALE GENOMIC DNA]</scope>
    <source>
        <strain evidence="2 3">KIGAM252</strain>
    </source>
</reference>
<dbReference type="PANTHER" id="PTHR35335:SF1">
    <property type="entry name" value="UPF0716 PROTEIN FXSA"/>
    <property type="match status" value="1"/>
</dbReference>
<keyword evidence="1" id="KW-0812">Transmembrane</keyword>
<dbReference type="EMBL" id="JAGVRK010000001">
    <property type="protein sequence ID" value="MBS2969984.1"/>
    <property type="molecule type" value="Genomic_DNA"/>
</dbReference>
<dbReference type="Pfam" id="PF04186">
    <property type="entry name" value="FxsA"/>
    <property type="match status" value="1"/>
</dbReference>
<gene>
    <name evidence="2" type="primary">fxsA</name>
    <name evidence="2" type="ORF">J9317_14530</name>
</gene>
<comment type="caution">
    <text evidence="2">The sequence shown here is derived from an EMBL/GenBank/DDBJ whole genome shotgun (WGS) entry which is preliminary data.</text>
</comment>
<sequence>MRWLVLLLIAVPALEIGLLIWSGRTLGLIPTILLIAATGLGGAWLARKQGLETWKKAQRNMNSGQLPGDALIDGICILIGAVLLMTPGFISDVAGFFLLLPVSRKGIKPFILRAIQKRMNRDRITIIR</sequence>
<dbReference type="PANTHER" id="PTHR35335">
    <property type="entry name" value="UPF0716 PROTEIN FXSA"/>
    <property type="match status" value="1"/>
</dbReference>
<dbReference type="InterPro" id="IPR007313">
    <property type="entry name" value="FxsA"/>
</dbReference>
<name>A0ABS5LGW0_9BACI</name>
<evidence type="ECO:0000313" key="2">
    <source>
        <dbReference type="EMBL" id="MBS2969984.1"/>
    </source>
</evidence>
<dbReference type="NCBIfam" id="NF008528">
    <property type="entry name" value="PRK11463.1-2"/>
    <property type="match status" value="1"/>
</dbReference>
<protein>
    <submittedName>
        <fullName evidence="2">Membrane protein FxsA</fullName>
    </submittedName>
</protein>